<dbReference type="AlphaFoldDB" id="A0A840V161"/>
<gene>
    <name evidence="1" type="ORF">HNR46_001347</name>
</gene>
<reference evidence="1 2" key="1">
    <citation type="submission" date="2020-08" db="EMBL/GenBank/DDBJ databases">
        <title>Genomic Encyclopedia of Type Strains, Phase IV (KMG-IV): sequencing the most valuable type-strain genomes for metagenomic binning, comparative biology and taxonomic classification.</title>
        <authorList>
            <person name="Goeker M."/>
        </authorList>
    </citation>
    <scope>NUCLEOTIDE SEQUENCE [LARGE SCALE GENOMIC DNA]</scope>
    <source>
        <strain evidence="1 2">YC6886</strain>
    </source>
</reference>
<dbReference type="Proteomes" id="UP000557717">
    <property type="component" value="Unassembled WGS sequence"/>
</dbReference>
<comment type="caution">
    <text evidence="1">The sequence shown here is derived from an EMBL/GenBank/DDBJ whole genome shotgun (WGS) entry which is preliminary data.</text>
</comment>
<sequence length="658" mass="74554">MPRAGVRALSQLLDAGEEVGTVLRACMARGESMGGARCRSTFFGHRSEADALACWSWVASDPDSTLILLAREPSDRYEVSLDFTHPTWKDEYGAAPGFCSGSVLRRVREMRKWMIDFATSHRCILLWTSDLEDYDKLSEKLGALTPDRAAWEAVDAARPGKRRWASPVRPEEESTIDWGADPLEGVDLSNNDWPDPFSTTEQIMALHRPKAPRRFIEAIPEHPRAIVYPWLAKSARWDELRYSLRSIKRHFIDSECPIYIIGDAPPPWFKPGGRVRWKPAQRYVARRSAGYWEAQLMGWQIADEVLWMNDDIYLLKDLGWDDFRVALHEGRLDHKLDEHYHSPNAWQRAMGRATADLMMLRPGMPVWRFATHTPFLLERRKVLEVLRRFSLGHKGSFANLYFNYHRTPRRKCGPLKTRSLPAAKSHRFLNHGHGGPTETTAALLAWRFADPAPWERPDEPAVVITSIGGEMPHLDEFLKHNPDAEWYEDAAPRAKGVELTRRWRSGDQRILDWWARNRTIVQKDRVAFIEADVRITTTLAQAFPAGGHFGCADVVRAGSAWPWFREIESLPEDLRPFACGVNPMSVVVFSREALDALLDVADQARGVFCELRLATLAASVGYPPTVLGSLANVHATRHLTVESGVTHPCKALAAVPQP</sequence>
<dbReference type="EMBL" id="JACHFD010000005">
    <property type="protein sequence ID" value="MBB5351113.1"/>
    <property type="molecule type" value="Genomic_DNA"/>
</dbReference>
<proteinExistence type="predicted"/>
<accession>A0A840V161</accession>
<evidence type="ECO:0000313" key="2">
    <source>
        <dbReference type="Proteomes" id="UP000557717"/>
    </source>
</evidence>
<evidence type="ECO:0000313" key="1">
    <source>
        <dbReference type="EMBL" id="MBB5351113.1"/>
    </source>
</evidence>
<organism evidence="1 2">
    <name type="scientific">Haloferula luteola</name>
    <dbReference type="NCBI Taxonomy" id="595692"/>
    <lineage>
        <taxon>Bacteria</taxon>
        <taxon>Pseudomonadati</taxon>
        <taxon>Verrucomicrobiota</taxon>
        <taxon>Verrucomicrobiia</taxon>
        <taxon>Verrucomicrobiales</taxon>
        <taxon>Verrucomicrobiaceae</taxon>
        <taxon>Haloferula</taxon>
    </lineage>
</organism>
<dbReference type="RefSeq" id="WP_184016998.1">
    <property type="nucleotide sequence ID" value="NZ_JACHFD010000005.1"/>
</dbReference>
<keyword evidence="2" id="KW-1185">Reference proteome</keyword>
<name>A0A840V161_9BACT</name>
<protein>
    <submittedName>
        <fullName evidence="1">Uncharacterized protein</fullName>
    </submittedName>
</protein>